<sequence>MHHSRAWLRRGTQAIIESTSARGVSHTVIGAVSAFGVLNMSMRETGNFKKRRVVGATKRKAAGDVGAAISKGTTAGCYLRFISDTLDITDAFFNMKGFHIIMDNTPIHSPNAINYIIKERGYIPLYLPPYSPELNPIEIFWKVLKNRVKRGKISDVETLTAMAIEGSKDVPIEHLQNFIQHSIDIFPKCLNKKSL</sequence>
<dbReference type="Proteomes" id="UP001473302">
    <property type="component" value="Unassembled WGS sequence"/>
</dbReference>
<dbReference type="Gene3D" id="3.30.420.10">
    <property type="entry name" value="Ribonuclease H-like superfamily/Ribonuclease H"/>
    <property type="match status" value="1"/>
</dbReference>
<organism evidence="2 3">
    <name type="scientific">Mucor flavus</name>
    <dbReference type="NCBI Taxonomy" id="439312"/>
    <lineage>
        <taxon>Eukaryota</taxon>
        <taxon>Fungi</taxon>
        <taxon>Fungi incertae sedis</taxon>
        <taxon>Mucoromycota</taxon>
        <taxon>Mucoromycotina</taxon>
        <taxon>Mucoromycetes</taxon>
        <taxon>Mucorales</taxon>
        <taxon>Mucorineae</taxon>
        <taxon>Mucoraceae</taxon>
        <taxon>Mucor</taxon>
    </lineage>
</organism>
<dbReference type="EMBL" id="BAABUK010000003">
    <property type="protein sequence ID" value="GAA5808167.1"/>
    <property type="molecule type" value="Genomic_DNA"/>
</dbReference>
<reference evidence="2 3" key="1">
    <citation type="submission" date="2024-04" db="EMBL/GenBank/DDBJ databases">
        <title>genome sequences of Mucor flavus KT1a and Helicostylum pulchrum KT1b strains isolated from the surface of a dry-aged beef.</title>
        <authorList>
            <person name="Toyotome T."/>
            <person name="Hosono M."/>
            <person name="Torimaru M."/>
            <person name="Fukuda K."/>
            <person name="Mikami N."/>
        </authorList>
    </citation>
    <scope>NUCLEOTIDE SEQUENCE [LARGE SCALE GENOMIC DNA]</scope>
    <source>
        <strain evidence="2 3">KT1a</strain>
    </source>
</reference>
<feature type="domain" description="Tc1-like transposase DDE" evidence="1">
    <location>
        <begin position="52"/>
        <end position="159"/>
    </location>
</feature>
<dbReference type="Pfam" id="PF13358">
    <property type="entry name" value="DDE_3"/>
    <property type="match status" value="1"/>
</dbReference>
<evidence type="ECO:0000313" key="2">
    <source>
        <dbReference type="EMBL" id="GAA5808167.1"/>
    </source>
</evidence>
<gene>
    <name evidence="2" type="ORF">MFLAVUS_001551</name>
</gene>
<proteinExistence type="predicted"/>
<comment type="caution">
    <text evidence="2">The sequence shown here is derived from an EMBL/GenBank/DDBJ whole genome shotgun (WGS) entry which is preliminary data.</text>
</comment>
<dbReference type="InterPro" id="IPR036397">
    <property type="entry name" value="RNaseH_sf"/>
</dbReference>
<dbReference type="InterPro" id="IPR038717">
    <property type="entry name" value="Tc1-like_DDE_dom"/>
</dbReference>
<protein>
    <recommendedName>
        <fullName evidence="1">Tc1-like transposase DDE domain-containing protein</fullName>
    </recommendedName>
</protein>
<evidence type="ECO:0000313" key="3">
    <source>
        <dbReference type="Proteomes" id="UP001473302"/>
    </source>
</evidence>
<dbReference type="PANTHER" id="PTHR46564:SF1">
    <property type="entry name" value="TRANSPOSASE"/>
    <property type="match status" value="1"/>
</dbReference>
<keyword evidence="3" id="KW-1185">Reference proteome</keyword>
<accession>A0ABP9YMV3</accession>
<evidence type="ECO:0000259" key="1">
    <source>
        <dbReference type="Pfam" id="PF13358"/>
    </source>
</evidence>
<name>A0ABP9YMV3_9FUNG</name>
<dbReference type="PANTHER" id="PTHR46564">
    <property type="entry name" value="TRANSPOSASE"/>
    <property type="match status" value="1"/>
</dbReference>